<dbReference type="GO" id="GO:0008234">
    <property type="term" value="F:cysteine-type peptidase activity"/>
    <property type="evidence" value="ECO:0007669"/>
    <property type="project" value="InterPro"/>
</dbReference>
<dbReference type="SUPFAM" id="SSF54001">
    <property type="entry name" value="Cysteine proteinases"/>
    <property type="match status" value="1"/>
</dbReference>
<dbReference type="InterPro" id="IPR039417">
    <property type="entry name" value="Peptidase_C1A_papain-like"/>
</dbReference>
<dbReference type="PANTHER" id="PTHR34546:SF3">
    <property type="entry name" value="OS06G0153600 PROTEIN"/>
    <property type="match status" value="1"/>
</dbReference>
<dbReference type="CDD" id="cd02248">
    <property type="entry name" value="Peptidase_C1A"/>
    <property type="match status" value="1"/>
</dbReference>
<evidence type="ECO:0000256" key="2">
    <source>
        <dbReference type="SAM" id="MobiDB-lite"/>
    </source>
</evidence>
<dbReference type="Proteomes" id="UP000623129">
    <property type="component" value="Unassembled WGS sequence"/>
</dbReference>
<dbReference type="InterPro" id="IPR038765">
    <property type="entry name" value="Papain-like_cys_pep_sf"/>
</dbReference>
<organism evidence="4 5">
    <name type="scientific">Carex littledalei</name>
    <dbReference type="NCBI Taxonomy" id="544730"/>
    <lineage>
        <taxon>Eukaryota</taxon>
        <taxon>Viridiplantae</taxon>
        <taxon>Streptophyta</taxon>
        <taxon>Embryophyta</taxon>
        <taxon>Tracheophyta</taxon>
        <taxon>Spermatophyta</taxon>
        <taxon>Magnoliopsida</taxon>
        <taxon>Liliopsida</taxon>
        <taxon>Poales</taxon>
        <taxon>Cyperaceae</taxon>
        <taxon>Cyperoideae</taxon>
        <taxon>Cariceae</taxon>
        <taxon>Carex</taxon>
        <taxon>Carex subgen. Euthyceras</taxon>
    </lineage>
</organism>
<sequence length="418" mass="45834">MESINAIKTGKLISISEQELVDCMPPKWGCQGGRKEDGFEWVIKNGGINTESNYPYDGLNQTCNITEAKNKVVKIDGYKLVAPNDHALQCAVLKQPISIGINANTEDFSLYMEGIYDGNCSSNPHLIDHEVLLVGYGYENGTDYWIVKNSWVPHLTPSNRSLSLYLSLSKTMADNLTGGANQQHVHSDVAGRLEQKLADLVLDKKDSDANPNPNSASDQWPPCPTPYPDLKPPATWAATQAMAPPPPPISAQSEALAKAANIQRRAIKATKKFFSAIKEDFGSESDYEFNSSDSESEVKPDMNEFFDGIFEKDHKLTEYYEKNHEKGDFYCFICQVREDFKGKGMRYKSGLALVQHANTVSKAGWSGAHRALARAVCRVLGWDPVKIPGTGSLSPSSEVAAETDDSGTEEKNGATNAA</sequence>
<dbReference type="SMART" id="SM00645">
    <property type="entry name" value="Pept_C1"/>
    <property type="match status" value="1"/>
</dbReference>
<dbReference type="OrthoDB" id="1929495at2759"/>
<name>A0A833V1I5_9POAL</name>
<dbReference type="Pfam" id="PF00112">
    <property type="entry name" value="Peptidase_C1"/>
    <property type="match status" value="1"/>
</dbReference>
<evidence type="ECO:0000256" key="1">
    <source>
        <dbReference type="ARBA" id="ARBA00023157"/>
    </source>
</evidence>
<dbReference type="InterPro" id="IPR025660">
    <property type="entry name" value="Pept_his_AS"/>
</dbReference>
<protein>
    <submittedName>
        <fullName evidence="4">Xylem bark cysteine peptidase 3 isoform 2</fullName>
    </submittedName>
</protein>
<proteinExistence type="predicted"/>
<evidence type="ECO:0000313" key="4">
    <source>
        <dbReference type="EMBL" id="KAF3319722.1"/>
    </source>
</evidence>
<dbReference type="AlphaFoldDB" id="A0A833V1I5"/>
<feature type="domain" description="Peptidase C1A papain C-terminal" evidence="3">
    <location>
        <begin position="2"/>
        <end position="167"/>
    </location>
</feature>
<evidence type="ECO:0000259" key="3">
    <source>
        <dbReference type="SMART" id="SM00645"/>
    </source>
</evidence>
<gene>
    <name evidence="4" type="ORF">FCM35_KLT21786</name>
</gene>
<feature type="region of interest" description="Disordered" evidence="2">
    <location>
        <begin position="388"/>
        <end position="418"/>
    </location>
</feature>
<feature type="compositionally biased region" description="Polar residues" evidence="2">
    <location>
        <begin position="209"/>
        <end position="218"/>
    </location>
</feature>
<dbReference type="GO" id="GO:0006508">
    <property type="term" value="P:proteolysis"/>
    <property type="evidence" value="ECO:0007669"/>
    <property type="project" value="InterPro"/>
</dbReference>
<dbReference type="PANTHER" id="PTHR34546">
    <property type="entry name" value="OS06G0153600 PROTEIN"/>
    <property type="match status" value="1"/>
</dbReference>
<keyword evidence="1" id="KW-1015">Disulfide bond</keyword>
<dbReference type="InterPro" id="IPR000668">
    <property type="entry name" value="Peptidase_C1A_C"/>
</dbReference>
<comment type="caution">
    <text evidence="4">The sequence shown here is derived from an EMBL/GenBank/DDBJ whole genome shotgun (WGS) entry which is preliminary data.</text>
</comment>
<dbReference type="PROSITE" id="PS00639">
    <property type="entry name" value="THIOL_PROTEASE_HIS"/>
    <property type="match status" value="1"/>
</dbReference>
<reference evidence="4" key="1">
    <citation type="submission" date="2020-01" db="EMBL/GenBank/DDBJ databases">
        <title>Genome sequence of Kobresia littledalei, the first chromosome-level genome in the family Cyperaceae.</title>
        <authorList>
            <person name="Qu G."/>
        </authorList>
    </citation>
    <scope>NUCLEOTIDE SEQUENCE</scope>
    <source>
        <strain evidence="4">C.B.Clarke</strain>
        <tissue evidence="4">Leaf</tissue>
    </source>
</reference>
<feature type="region of interest" description="Disordered" evidence="2">
    <location>
        <begin position="204"/>
        <end position="227"/>
    </location>
</feature>
<dbReference type="Gene3D" id="3.90.70.10">
    <property type="entry name" value="Cysteine proteinases"/>
    <property type="match status" value="1"/>
</dbReference>
<dbReference type="EMBL" id="SWLB01000214">
    <property type="protein sequence ID" value="KAF3319722.1"/>
    <property type="molecule type" value="Genomic_DNA"/>
</dbReference>
<keyword evidence="5" id="KW-1185">Reference proteome</keyword>
<accession>A0A833V1I5</accession>
<evidence type="ECO:0000313" key="5">
    <source>
        <dbReference type="Proteomes" id="UP000623129"/>
    </source>
</evidence>